<accession>G7Y6C6</accession>
<name>G7Y6C6_CLOSI</name>
<reference key="2">
    <citation type="submission" date="2011-10" db="EMBL/GenBank/DDBJ databases">
        <title>The genome and transcriptome sequence of Clonorchis sinensis provide insights into the carcinogenic liver fluke.</title>
        <authorList>
            <person name="Wang X."/>
            <person name="Huang Y."/>
            <person name="Chen W."/>
            <person name="Liu H."/>
            <person name="Guo L."/>
            <person name="Chen Y."/>
            <person name="Luo F."/>
            <person name="Zhou W."/>
            <person name="Sun J."/>
            <person name="Mao Q."/>
            <person name="Liang P."/>
            <person name="Zhou C."/>
            <person name="Tian Y."/>
            <person name="Men J."/>
            <person name="Lv X."/>
            <person name="Huang L."/>
            <person name="Zhou J."/>
            <person name="Hu Y."/>
            <person name="Li R."/>
            <person name="Zhang F."/>
            <person name="Lei H."/>
            <person name="Li X."/>
            <person name="Hu X."/>
            <person name="Liang C."/>
            <person name="Xu J."/>
            <person name="Wu Z."/>
            <person name="Yu X."/>
        </authorList>
    </citation>
    <scope>NUCLEOTIDE SEQUENCE</scope>
    <source>
        <strain>Henan</strain>
    </source>
</reference>
<keyword evidence="3" id="KW-1185">Reference proteome</keyword>
<evidence type="ECO:0000256" key="1">
    <source>
        <dbReference type="SAM" id="Coils"/>
    </source>
</evidence>
<proteinExistence type="predicted"/>
<feature type="coiled-coil region" evidence="1">
    <location>
        <begin position="139"/>
        <end position="170"/>
    </location>
</feature>
<gene>
    <name evidence="2" type="ORF">CLF_101696</name>
</gene>
<dbReference type="AlphaFoldDB" id="G7Y6C6"/>
<reference evidence="2" key="1">
    <citation type="journal article" date="2011" name="Genome Biol.">
        <title>The draft genome of the carcinogenic human liver fluke Clonorchis sinensis.</title>
        <authorList>
            <person name="Wang X."/>
            <person name="Chen W."/>
            <person name="Huang Y."/>
            <person name="Sun J."/>
            <person name="Men J."/>
            <person name="Liu H."/>
            <person name="Luo F."/>
            <person name="Guo L."/>
            <person name="Lv X."/>
            <person name="Deng C."/>
            <person name="Zhou C."/>
            <person name="Fan Y."/>
            <person name="Li X."/>
            <person name="Huang L."/>
            <person name="Hu Y."/>
            <person name="Liang C."/>
            <person name="Hu X."/>
            <person name="Xu J."/>
            <person name="Yu X."/>
        </authorList>
    </citation>
    <scope>NUCLEOTIDE SEQUENCE [LARGE SCALE GENOMIC DNA]</scope>
    <source>
        <strain evidence="2">Henan</strain>
    </source>
</reference>
<sequence length="173" mass="19875">MLRCAPCYYTDQKPCRCASKTSKAFQCSTIDVFGALPEYGGNTGPAVLNEFYRHYYPADGEVVTELRALRAAYEYTGGCNPALCVSLDRTLGEALKVDAARRLWGSHSRVNEFDRRYWDFPYYSVPDAALNTTHRARDLERINRESDRIRDELESLRATQEERARQYARMNPP</sequence>
<evidence type="ECO:0000313" key="2">
    <source>
        <dbReference type="EMBL" id="GAA48510.1"/>
    </source>
</evidence>
<evidence type="ECO:0000313" key="3">
    <source>
        <dbReference type="Proteomes" id="UP000008909"/>
    </source>
</evidence>
<dbReference type="Proteomes" id="UP000008909">
    <property type="component" value="Unassembled WGS sequence"/>
</dbReference>
<keyword evidence="1" id="KW-0175">Coiled coil</keyword>
<dbReference type="EMBL" id="DF142893">
    <property type="protein sequence ID" value="GAA48510.1"/>
    <property type="molecule type" value="Genomic_DNA"/>
</dbReference>
<protein>
    <submittedName>
        <fullName evidence="2">NAchR subunit</fullName>
    </submittedName>
</protein>
<organism evidence="2 3">
    <name type="scientific">Clonorchis sinensis</name>
    <name type="common">Chinese liver fluke</name>
    <dbReference type="NCBI Taxonomy" id="79923"/>
    <lineage>
        <taxon>Eukaryota</taxon>
        <taxon>Metazoa</taxon>
        <taxon>Spiralia</taxon>
        <taxon>Lophotrochozoa</taxon>
        <taxon>Platyhelminthes</taxon>
        <taxon>Trematoda</taxon>
        <taxon>Digenea</taxon>
        <taxon>Opisthorchiida</taxon>
        <taxon>Opisthorchiata</taxon>
        <taxon>Opisthorchiidae</taxon>
        <taxon>Clonorchis</taxon>
    </lineage>
</organism>